<name>A0A0K0XVU0_9GAMM</name>
<evidence type="ECO:0000313" key="2">
    <source>
        <dbReference type="Proteomes" id="UP000066624"/>
    </source>
</evidence>
<accession>A0A0K0XVU0</accession>
<organism evidence="1 2">
    <name type="scientific">Wenzhouxiangella marina</name>
    <dbReference type="NCBI Taxonomy" id="1579979"/>
    <lineage>
        <taxon>Bacteria</taxon>
        <taxon>Pseudomonadati</taxon>
        <taxon>Pseudomonadota</taxon>
        <taxon>Gammaproteobacteria</taxon>
        <taxon>Chromatiales</taxon>
        <taxon>Wenzhouxiangellaceae</taxon>
        <taxon>Wenzhouxiangella</taxon>
    </lineage>
</organism>
<dbReference type="GO" id="GO:0006629">
    <property type="term" value="P:lipid metabolic process"/>
    <property type="evidence" value="ECO:0007669"/>
    <property type="project" value="InterPro"/>
</dbReference>
<dbReference type="Pfam" id="PF00487">
    <property type="entry name" value="FA_desaturase"/>
    <property type="match status" value="1"/>
</dbReference>
<dbReference type="AlphaFoldDB" id="A0A0K0XVU0"/>
<dbReference type="EMBL" id="CP012154">
    <property type="protein sequence ID" value="AKS41824.1"/>
    <property type="molecule type" value="Genomic_DNA"/>
</dbReference>
<dbReference type="RefSeq" id="WP_049725434.1">
    <property type="nucleotide sequence ID" value="NZ_CP012154.1"/>
</dbReference>
<protein>
    <submittedName>
        <fullName evidence="1">Fatty acid desaturase</fullName>
    </submittedName>
</protein>
<dbReference type="Proteomes" id="UP000066624">
    <property type="component" value="Chromosome"/>
</dbReference>
<dbReference type="OrthoDB" id="9800167at2"/>
<dbReference type="STRING" id="1579979.WM2015_1452"/>
<gene>
    <name evidence="1" type="ORF">WM2015_1452</name>
</gene>
<dbReference type="PATRIC" id="fig|1579979.3.peg.1488"/>
<reference evidence="1 2" key="1">
    <citation type="submission" date="2015-07" db="EMBL/GenBank/DDBJ databases">
        <authorList>
            <person name="Noorani M."/>
        </authorList>
    </citation>
    <scope>NUCLEOTIDE SEQUENCE [LARGE SCALE GENOMIC DNA]</scope>
    <source>
        <strain evidence="1 2">KCTC 42284</strain>
    </source>
</reference>
<evidence type="ECO:0000313" key="1">
    <source>
        <dbReference type="EMBL" id="AKS41824.1"/>
    </source>
</evidence>
<dbReference type="KEGG" id="wma:WM2015_1452"/>
<dbReference type="InterPro" id="IPR005804">
    <property type="entry name" value="FA_desaturase_dom"/>
</dbReference>
<proteinExistence type="predicted"/>
<sequence>MTQVTVPTAGPLTPEEERQWIRAAHQEVADLFGHRPVLYWADLLLSAAAAWSGTVLYFMATPFSGWQLLGLLVAGIAFYRAGTFMHEIIHMPRGVLVNFRRAWNLLIGVPLLMPWVLYRNHIGHHTRAHFGTPDDGEYLPLAAAPLRDTLLYLVKVPLLSLMAFARFAIAAPLSWLIPPLRRWLLERGSAYVSNPYYRKPFPKKDRRHLLIVEALCLAWVLFWVGMTVFGPVEPIHWLMAWVLHAFTLGLNWVRNLAAHRYDNPGQAMSHIAQLQDAVNITGQTWLTCWLFPVGLRYHALHHLFPGLPYHSMGEAHRRLVDRFGPDSPYAAANHSSFFRVVGQLLRSASDTRPEASAIAVWRAAGRAPASGRMAG</sequence>
<keyword evidence="2" id="KW-1185">Reference proteome</keyword>